<reference evidence="3" key="5">
    <citation type="submission" date="2018-04" db="UniProtKB">
        <authorList>
            <consortium name="EnsemblFungi"/>
        </authorList>
    </citation>
    <scope>IDENTIFICATION</scope>
    <source>
        <strain evidence="3">R3-111a-1</strain>
    </source>
</reference>
<evidence type="ECO:0000313" key="2">
    <source>
        <dbReference type="EMBL" id="EJT74135.1"/>
    </source>
</evidence>
<dbReference type="HOGENOM" id="CLU_1012091_0_0_1"/>
<evidence type="ECO:0000313" key="4">
    <source>
        <dbReference type="Proteomes" id="UP000006039"/>
    </source>
</evidence>
<evidence type="ECO:0000313" key="3">
    <source>
        <dbReference type="EnsemblFungi" id="EJT74135"/>
    </source>
</evidence>
<feature type="region of interest" description="Disordered" evidence="1">
    <location>
        <begin position="233"/>
        <end position="275"/>
    </location>
</feature>
<dbReference type="AlphaFoldDB" id="J3P393"/>
<name>J3P393_GAET3</name>
<dbReference type="eggNOG" id="ENOG502R749">
    <property type="taxonomic scope" value="Eukaryota"/>
</dbReference>
<protein>
    <submittedName>
        <fullName evidence="2 3">Uncharacterized protein</fullName>
    </submittedName>
</protein>
<dbReference type="EnsemblFungi" id="EJT74135">
    <property type="protein sequence ID" value="EJT74135"/>
    <property type="gene ID" value="GGTG_07981"/>
</dbReference>
<keyword evidence="4" id="KW-1185">Reference proteome</keyword>
<proteinExistence type="predicted"/>
<dbReference type="VEuPathDB" id="FungiDB:GGTG_07981"/>
<accession>J3P393</accession>
<dbReference type="OrthoDB" id="272141at2759"/>
<reference evidence="2" key="3">
    <citation type="submission" date="2010-09" db="EMBL/GenBank/DDBJ databases">
        <title>Annotation of Gaeumannomyces graminis var. tritici R3-111a-1.</title>
        <authorList>
            <consortium name="The Broad Institute Genome Sequencing Platform"/>
            <person name="Ma L.-J."/>
            <person name="Dead R."/>
            <person name="Young S.K."/>
            <person name="Zeng Q."/>
            <person name="Gargeya S."/>
            <person name="Fitzgerald M."/>
            <person name="Haas B."/>
            <person name="Abouelleil A."/>
            <person name="Alvarado L."/>
            <person name="Arachchi H.M."/>
            <person name="Berlin A."/>
            <person name="Brown A."/>
            <person name="Chapman S.B."/>
            <person name="Chen Z."/>
            <person name="Dunbar C."/>
            <person name="Freedman E."/>
            <person name="Gearin G."/>
            <person name="Gellesch M."/>
            <person name="Goldberg J."/>
            <person name="Griggs A."/>
            <person name="Gujja S."/>
            <person name="Heiman D."/>
            <person name="Howarth C."/>
            <person name="Larson L."/>
            <person name="Lui A."/>
            <person name="MacDonald P.J.P."/>
            <person name="Mehta T."/>
            <person name="Montmayeur A."/>
            <person name="Murphy C."/>
            <person name="Neiman D."/>
            <person name="Pearson M."/>
            <person name="Priest M."/>
            <person name="Roberts A."/>
            <person name="Saif S."/>
            <person name="Shea T."/>
            <person name="Shenoy N."/>
            <person name="Sisk P."/>
            <person name="Stolte C."/>
            <person name="Sykes S."/>
            <person name="Yandava C."/>
            <person name="Wortman J."/>
            <person name="Nusbaum C."/>
            <person name="Birren B."/>
        </authorList>
    </citation>
    <scope>NUCLEOTIDE SEQUENCE</scope>
    <source>
        <strain evidence="2">R3-111a-1</strain>
    </source>
</reference>
<feature type="region of interest" description="Disordered" evidence="1">
    <location>
        <begin position="1"/>
        <end position="107"/>
    </location>
</feature>
<reference evidence="4" key="1">
    <citation type="submission" date="2010-07" db="EMBL/GenBank/DDBJ databases">
        <title>The genome sequence of Gaeumannomyces graminis var. tritici strain R3-111a-1.</title>
        <authorList>
            <consortium name="The Broad Institute Genome Sequencing Platform"/>
            <person name="Ma L.-J."/>
            <person name="Dead R."/>
            <person name="Young S."/>
            <person name="Zeng Q."/>
            <person name="Koehrsen M."/>
            <person name="Alvarado L."/>
            <person name="Berlin A."/>
            <person name="Chapman S.B."/>
            <person name="Chen Z."/>
            <person name="Freedman E."/>
            <person name="Gellesch M."/>
            <person name="Goldberg J."/>
            <person name="Griggs A."/>
            <person name="Gujja S."/>
            <person name="Heilman E.R."/>
            <person name="Heiman D."/>
            <person name="Hepburn T."/>
            <person name="Howarth C."/>
            <person name="Jen D."/>
            <person name="Larson L."/>
            <person name="Mehta T."/>
            <person name="Neiman D."/>
            <person name="Pearson M."/>
            <person name="Roberts A."/>
            <person name="Saif S."/>
            <person name="Shea T."/>
            <person name="Shenoy N."/>
            <person name="Sisk P."/>
            <person name="Stolte C."/>
            <person name="Sykes S."/>
            <person name="Walk T."/>
            <person name="White J."/>
            <person name="Yandava C."/>
            <person name="Haas B."/>
            <person name="Nusbaum C."/>
            <person name="Birren B."/>
        </authorList>
    </citation>
    <scope>NUCLEOTIDE SEQUENCE [LARGE SCALE GENOMIC DNA]</scope>
    <source>
        <strain evidence="4">R3-111a-1</strain>
    </source>
</reference>
<dbReference type="RefSeq" id="XP_009224079.1">
    <property type="nucleotide sequence ID" value="XM_009225815.1"/>
</dbReference>
<dbReference type="EMBL" id="GL385398">
    <property type="protein sequence ID" value="EJT74135.1"/>
    <property type="molecule type" value="Genomic_DNA"/>
</dbReference>
<reference evidence="2" key="2">
    <citation type="submission" date="2010-07" db="EMBL/GenBank/DDBJ databases">
        <authorList>
            <consortium name="The Broad Institute Genome Sequencing Platform"/>
            <consortium name="Broad Institute Genome Sequencing Center for Infectious Disease"/>
            <person name="Ma L.-J."/>
            <person name="Dead R."/>
            <person name="Young S."/>
            <person name="Zeng Q."/>
            <person name="Koehrsen M."/>
            <person name="Alvarado L."/>
            <person name="Berlin A."/>
            <person name="Chapman S.B."/>
            <person name="Chen Z."/>
            <person name="Freedman E."/>
            <person name="Gellesch M."/>
            <person name="Goldberg J."/>
            <person name="Griggs A."/>
            <person name="Gujja S."/>
            <person name="Heilman E.R."/>
            <person name="Heiman D."/>
            <person name="Hepburn T."/>
            <person name="Howarth C."/>
            <person name="Jen D."/>
            <person name="Larson L."/>
            <person name="Mehta T."/>
            <person name="Neiman D."/>
            <person name="Pearson M."/>
            <person name="Roberts A."/>
            <person name="Saif S."/>
            <person name="Shea T."/>
            <person name="Shenoy N."/>
            <person name="Sisk P."/>
            <person name="Stolte C."/>
            <person name="Sykes S."/>
            <person name="Walk T."/>
            <person name="White J."/>
            <person name="Yandava C."/>
            <person name="Haas B."/>
            <person name="Nusbaum C."/>
            <person name="Birren B."/>
        </authorList>
    </citation>
    <scope>NUCLEOTIDE SEQUENCE</scope>
    <source>
        <strain evidence="2">R3-111a-1</strain>
    </source>
</reference>
<organism evidence="2">
    <name type="scientific">Gaeumannomyces tritici (strain R3-111a-1)</name>
    <name type="common">Wheat and barley take-all root rot fungus</name>
    <name type="synonym">Gaeumannomyces graminis var. tritici</name>
    <dbReference type="NCBI Taxonomy" id="644352"/>
    <lineage>
        <taxon>Eukaryota</taxon>
        <taxon>Fungi</taxon>
        <taxon>Dikarya</taxon>
        <taxon>Ascomycota</taxon>
        <taxon>Pezizomycotina</taxon>
        <taxon>Sordariomycetes</taxon>
        <taxon>Sordariomycetidae</taxon>
        <taxon>Magnaporthales</taxon>
        <taxon>Magnaporthaceae</taxon>
        <taxon>Gaeumannomyces</taxon>
    </lineage>
</organism>
<reference evidence="3" key="4">
    <citation type="journal article" date="2015" name="G3 (Bethesda)">
        <title>Genome sequences of three phytopathogenic species of the Magnaporthaceae family of fungi.</title>
        <authorList>
            <person name="Okagaki L.H."/>
            <person name="Nunes C.C."/>
            <person name="Sailsbery J."/>
            <person name="Clay B."/>
            <person name="Brown D."/>
            <person name="John T."/>
            <person name="Oh Y."/>
            <person name="Young N."/>
            <person name="Fitzgerald M."/>
            <person name="Haas B.J."/>
            <person name="Zeng Q."/>
            <person name="Young S."/>
            <person name="Adiconis X."/>
            <person name="Fan L."/>
            <person name="Levin J.Z."/>
            <person name="Mitchell T.K."/>
            <person name="Okubara P.A."/>
            <person name="Farman M.L."/>
            <person name="Kohn L.M."/>
            <person name="Birren B."/>
            <person name="Ma L.-J."/>
            <person name="Dean R.A."/>
        </authorList>
    </citation>
    <scope>NUCLEOTIDE SEQUENCE</scope>
    <source>
        <strain evidence="3">R3-111a-1</strain>
    </source>
</reference>
<sequence length="275" mass="29505">MQPKPILEGYSRQRAHRATEGSSFSDARLEGLGLSNQVGGWEGTGGRGERCERRRRQWLKLPLPLLRDQPGPTRSRQRRNATQRNATHGNGAVEETGGRRGEGRSGWAGLGWRQEWRVAGVQQPRRRKIQAKQTRTACAHGKDLGSPLSCAAPPLAAGLRGQMGSQAGIRACVTQHAWAPGTAQPDSPPRRYLEKQAAYLHPRGSGLLSGQETSARGTAGWMRCALDGSRLGEIGSRAARPGQARPGEAPCSQEVPDIPCSGRDDGADSGTDVGK</sequence>
<gene>
    <name evidence="3" type="primary">20348439</name>
    <name evidence="2" type="ORF">GGTG_07981</name>
</gene>
<dbReference type="GeneID" id="20348439"/>
<dbReference type="Proteomes" id="UP000006039">
    <property type="component" value="Unassembled WGS sequence"/>
</dbReference>
<evidence type="ECO:0000256" key="1">
    <source>
        <dbReference type="SAM" id="MobiDB-lite"/>
    </source>
</evidence>